<name>A0A8S5VDY3_9CAUD</name>
<proteinExistence type="predicted"/>
<evidence type="ECO:0000256" key="1">
    <source>
        <dbReference type="SAM" id="MobiDB-lite"/>
    </source>
</evidence>
<accession>A0A8S5VDY3</accession>
<reference evidence="2" key="1">
    <citation type="journal article" date="2021" name="Proc. Natl. Acad. Sci. U.S.A.">
        <title>A Catalog of Tens of Thousands of Viruses from Human Metagenomes Reveals Hidden Associations with Chronic Diseases.</title>
        <authorList>
            <person name="Tisza M.J."/>
            <person name="Buck C.B."/>
        </authorList>
    </citation>
    <scope>NUCLEOTIDE SEQUENCE</scope>
    <source>
        <strain evidence="2">Ctnhb8</strain>
    </source>
</reference>
<feature type="compositionally biased region" description="Basic and acidic residues" evidence="1">
    <location>
        <begin position="65"/>
        <end position="77"/>
    </location>
</feature>
<organism evidence="2">
    <name type="scientific">Myoviridae sp. ctnhb8</name>
    <dbReference type="NCBI Taxonomy" id="2825171"/>
    <lineage>
        <taxon>Viruses</taxon>
        <taxon>Duplodnaviria</taxon>
        <taxon>Heunggongvirae</taxon>
        <taxon>Uroviricota</taxon>
        <taxon>Caudoviricetes</taxon>
    </lineage>
</organism>
<evidence type="ECO:0000313" key="2">
    <source>
        <dbReference type="EMBL" id="DAG04985.1"/>
    </source>
</evidence>
<sequence length="90" mass="10554">MYWSVSLRKTAIEMMCRLVMPGLVISTNTVRPHKISPHVRILYPVLNQLKTRPCHSLKLRHKPRLKETHRGQKEPSIRRGRWQLMASDGT</sequence>
<feature type="region of interest" description="Disordered" evidence="1">
    <location>
        <begin position="64"/>
        <end position="90"/>
    </location>
</feature>
<dbReference type="EMBL" id="BK016247">
    <property type="protein sequence ID" value="DAG04985.1"/>
    <property type="molecule type" value="Genomic_DNA"/>
</dbReference>
<protein>
    <submittedName>
        <fullName evidence="2">Uncharacterized protein</fullName>
    </submittedName>
</protein>